<reference evidence="1" key="1">
    <citation type="submission" date="2021-01" db="EMBL/GenBank/DDBJ databases">
        <authorList>
            <person name="Corre E."/>
            <person name="Pelletier E."/>
            <person name="Niang G."/>
            <person name="Scheremetjew M."/>
            <person name="Finn R."/>
            <person name="Kale V."/>
            <person name="Holt S."/>
            <person name="Cochrane G."/>
            <person name="Meng A."/>
            <person name="Brown T."/>
            <person name="Cohen L."/>
        </authorList>
    </citation>
    <scope>NUCLEOTIDE SEQUENCE</scope>
    <source>
        <strain evidence="1">CCMP1258.1</strain>
    </source>
</reference>
<name>A0A6T7E901_BIGNA</name>
<evidence type="ECO:0000313" key="1">
    <source>
        <dbReference type="EMBL" id="CAD9581881.1"/>
    </source>
</evidence>
<protein>
    <submittedName>
        <fullName evidence="1">Uncharacterized protein</fullName>
    </submittedName>
</protein>
<dbReference type="AlphaFoldDB" id="A0A6T7E901"/>
<dbReference type="EMBL" id="HBHA01002144">
    <property type="protein sequence ID" value="CAD9581881.1"/>
    <property type="molecule type" value="Transcribed_RNA"/>
</dbReference>
<organism evidence="1">
    <name type="scientific">Bigelowiella natans</name>
    <name type="common">Pedinomonas minutissima</name>
    <name type="synonym">Chlorarachnion sp. (strain CCMP621)</name>
    <dbReference type="NCBI Taxonomy" id="227086"/>
    <lineage>
        <taxon>Eukaryota</taxon>
        <taxon>Sar</taxon>
        <taxon>Rhizaria</taxon>
        <taxon>Cercozoa</taxon>
        <taxon>Chlorarachniophyceae</taxon>
        <taxon>Bigelowiella</taxon>
    </lineage>
</organism>
<gene>
    <name evidence="1" type="ORF">BIGN1055_LOCUS1380</name>
</gene>
<accession>A0A6T7E901</accession>
<sequence>MPIPRNHSTQFRRETRVLVVVAVICTCCTSLGRNKANVEGSVQGFYAKFEGWKVESDRLTRQCEYWAGRHKATLRNLRKSMQAAEPYFKGAEIDITGKFKDPYVSTLDVELSRLYDEYMKAKDDWHAANKAWVLHEARMPVRKKLPWPRPYQKAMFD</sequence>
<proteinExistence type="predicted"/>